<sequence length="69" mass="7464">MTQIKVNVNNQPMNVISPISLSELIALKKLNDDGTAIARNAAIVSKTEWSTTYLKDNDTVDIFTLVAGG</sequence>
<dbReference type="EMBL" id="JWLW01000019">
    <property type="protein sequence ID" value="KHT51380.1"/>
    <property type="molecule type" value="Genomic_DNA"/>
</dbReference>
<dbReference type="InterPro" id="IPR012675">
    <property type="entry name" value="Beta-grasp_dom_sf"/>
</dbReference>
<dbReference type="NCBIfam" id="TIGR01683">
    <property type="entry name" value="thiS"/>
    <property type="match status" value="1"/>
</dbReference>
<dbReference type="InterPro" id="IPR016155">
    <property type="entry name" value="Mopterin_synth/thiamin_S_b"/>
</dbReference>
<reference evidence="1 2" key="1">
    <citation type="submission" date="2014-12" db="EMBL/GenBank/DDBJ databases">
        <title>Genome sequencing of Alteromonas marina AD001.</title>
        <authorList>
            <person name="Adrian T.G.S."/>
            <person name="Chan K.G."/>
        </authorList>
    </citation>
    <scope>NUCLEOTIDE SEQUENCE [LARGE SCALE GENOMIC DNA]</scope>
    <source>
        <strain evidence="1 2">AD001</strain>
    </source>
</reference>
<evidence type="ECO:0000313" key="2">
    <source>
        <dbReference type="Proteomes" id="UP000031197"/>
    </source>
</evidence>
<name>A0A0B3XSX4_9ALTE</name>
<accession>A0A0B3XSX4</accession>
<evidence type="ECO:0000313" key="1">
    <source>
        <dbReference type="EMBL" id="KHT51380.1"/>
    </source>
</evidence>
<dbReference type="Pfam" id="PF02597">
    <property type="entry name" value="ThiS"/>
    <property type="match status" value="1"/>
</dbReference>
<dbReference type="InterPro" id="IPR010035">
    <property type="entry name" value="Thi_S"/>
</dbReference>
<dbReference type="CDD" id="cd00565">
    <property type="entry name" value="Ubl_ThiS"/>
    <property type="match status" value="1"/>
</dbReference>
<dbReference type="Proteomes" id="UP000031197">
    <property type="component" value="Unassembled WGS sequence"/>
</dbReference>
<protein>
    <submittedName>
        <fullName evidence="1">Thiamine biosynthesis protein ThiS</fullName>
    </submittedName>
</protein>
<gene>
    <name evidence="1" type="ORF">RJ41_12170</name>
</gene>
<organism evidence="1 2">
    <name type="scientific">Alteromonas marina</name>
    <dbReference type="NCBI Taxonomy" id="203795"/>
    <lineage>
        <taxon>Bacteria</taxon>
        <taxon>Pseudomonadati</taxon>
        <taxon>Pseudomonadota</taxon>
        <taxon>Gammaproteobacteria</taxon>
        <taxon>Alteromonadales</taxon>
        <taxon>Alteromonadaceae</taxon>
        <taxon>Alteromonas/Salinimonas group</taxon>
        <taxon>Alteromonas</taxon>
    </lineage>
</organism>
<dbReference type="OrthoDB" id="6388078at2"/>
<proteinExistence type="predicted"/>
<dbReference type="Gene3D" id="3.10.20.30">
    <property type="match status" value="1"/>
</dbReference>
<keyword evidence="2" id="KW-1185">Reference proteome</keyword>
<dbReference type="InterPro" id="IPR003749">
    <property type="entry name" value="ThiS/MoaD-like"/>
</dbReference>
<dbReference type="PANTHER" id="PTHR34472:SF1">
    <property type="entry name" value="SULFUR CARRIER PROTEIN THIS"/>
    <property type="match status" value="1"/>
</dbReference>
<dbReference type="RefSeq" id="WP_039221097.1">
    <property type="nucleotide sequence ID" value="NZ_JWLW01000019.1"/>
</dbReference>
<dbReference type="AlphaFoldDB" id="A0A0B3XSX4"/>
<dbReference type="SUPFAM" id="SSF54285">
    <property type="entry name" value="MoaD/ThiS"/>
    <property type="match status" value="1"/>
</dbReference>
<dbReference type="PANTHER" id="PTHR34472">
    <property type="entry name" value="SULFUR CARRIER PROTEIN THIS"/>
    <property type="match status" value="1"/>
</dbReference>
<comment type="caution">
    <text evidence="1">The sequence shown here is derived from an EMBL/GenBank/DDBJ whole genome shotgun (WGS) entry which is preliminary data.</text>
</comment>